<gene>
    <name evidence="1" type="ORF">AN396_07735</name>
</gene>
<protein>
    <submittedName>
        <fullName evidence="1">Riboflavin synthase subunit alpha</fullName>
    </submittedName>
</protein>
<evidence type="ECO:0000313" key="2">
    <source>
        <dbReference type="Proteomes" id="UP000188605"/>
    </source>
</evidence>
<name>A0ACC8XB25_9FIRM</name>
<keyword evidence="2" id="KW-1185">Reference proteome</keyword>
<reference evidence="1" key="1">
    <citation type="submission" date="2016-08" db="EMBL/GenBank/DDBJ databases">
        <authorList>
            <person name="Ngugi D.K."/>
            <person name="Miyake S."/>
            <person name="Stingl U."/>
        </authorList>
    </citation>
    <scope>NUCLEOTIDE SEQUENCE</scope>
    <source>
        <strain evidence="1">SCG-B11WGA-EpuloA1</strain>
    </source>
</reference>
<sequence>MFTGIIEEIGTVKQIKKGVKSAELLIEAKKIFSDLKLGDSVATNGVCLTVTKINGNLFSADVMNETIKRSRLGDLRQGSSVNLERAMPSNGRFGGHIVSGHIDGVGKIISISKDDIAFWYKISASSEIMRYIIEKGSITIDGISLTVAKTERDNFSVSIIPHTLSQTILKDKKIGSIVNLENDIVGKYIEKFMTVQKGITKDFLTQNGF</sequence>
<accession>A0ACC8XB25</accession>
<organism evidence="1 2">
    <name type="scientific">Candidatus Epulonipiscium fishelsonii</name>
    <dbReference type="NCBI Taxonomy" id="77094"/>
    <lineage>
        <taxon>Bacteria</taxon>
        <taxon>Bacillati</taxon>
        <taxon>Bacillota</taxon>
        <taxon>Clostridia</taxon>
        <taxon>Lachnospirales</taxon>
        <taxon>Lachnospiraceae</taxon>
        <taxon>Candidatus Epulonipiscium</taxon>
    </lineage>
</organism>
<comment type="caution">
    <text evidence="1">The sequence shown here is derived from an EMBL/GenBank/DDBJ whole genome shotgun (WGS) entry which is preliminary data.</text>
</comment>
<proteinExistence type="predicted"/>
<evidence type="ECO:0000313" key="1">
    <source>
        <dbReference type="EMBL" id="ONI39641.1"/>
    </source>
</evidence>
<dbReference type="Proteomes" id="UP000188605">
    <property type="component" value="Unassembled WGS sequence"/>
</dbReference>
<dbReference type="EMBL" id="LJDB01000062">
    <property type="protein sequence ID" value="ONI39641.1"/>
    <property type="molecule type" value="Genomic_DNA"/>
</dbReference>